<feature type="compositionally biased region" description="Gly residues" evidence="1">
    <location>
        <begin position="113"/>
        <end position="124"/>
    </location>
</feature>
<evidence type="ECO:0000313" key="2">
    <source>
        <dbReference type="EMBL" id="SPR01206.1"/>
    </source>
</evidence>
<feature type="compositionally biased region" description="Basic residues" evidence="1">
    <location>
        <begin position="137"/>
        <end position="146"/>
    </location>
</feature>
<accession>A0A3P3YM01</accession>
<organism evidence="2 3">
    <name type="scientific">Plasmodiophora brassicae</name>
    <name type="common">Clubroot disease agent</name>
    <dbReference type="NCBI Taxonomy" id="37360"/>
    <lineage>
        <taxon>Eukaryota</taxon>
        <taxon>Sar</taxon>
        <taxon>Rhizaria</taxon>
        <taxon>Endomyxa</taxon>
        <taxon>Phytomyxea</taxon>
        <taxon>Plasmodiophorida</taxon>
        <taxon>Plasmodiophoridae</taxon>
        <taxon>Plasmodiophora</taxon>
    </lineage>
</organism>
<feature type="compositionally biased region" description="Low complexity" evidence="1">
    <location>
        <begin position="22"/>
        <end position="65"/>
    </location>
</feature>
<gene>
    <name evidence="2" type="ORF">PLBR_LOCUS8421</name>
</gene>
<feature type="region of interest" description="Disordered" evidence="1">
    <location>
        <begin position="1"/>
        <end position="183"/>
    </location>
</feature>
<dbReference type="EMBL" id="OVEO01000016">
    <property type="protein sequence ID" value="SPR01206.1"/>
    <property type="molecule type" value="Genomic_DNA"/>
</dbReference>
<geneLocation type="mitochondrion" evidence="2"/>
<keyword evidence="2" id="KW-0496">Mitochondrion</keyword>
<evidence type="ECO:0000256" key="1">
    <source>
        <dbReference type="SAM" id="MobiDB-lite"/>
    </source>
</evidence>
<dbReference type="Proteomes" id="UP000290189">
    <property type="component" value="Unassembled WGS sequence"/>
</dbReference>
<reference evidence="2 3" key="1">
    <citation type="submission" date="2018-03" db="EMBL/GenBank/DDBJ databases">
        <authorList>
            <person name="Fogelqvist J."/>
        </authorList>
    </citation>
    <scope>NUCLEOTIDE SEQUENCE [LARGE SCALE GENOMIC DNA]</scope>
</reference>
<feature type="compositionally biased region" description="Basic and acidic residues" evidence="1">
    <location>
        <begin position="1"/>
        <end position="14"/>
    </location>
</feature>
<name>A0A3P3YM01_PLABS</name>
<feature type="compositionally biased region" description="Low complexity" evidence="1">
    <location>
        <begin position="84"/>
        <end position="106"/>
    </location>
</feature>
<sequence length="483" mass="52113">MSKRELDQLMRDQEVWWGGGRPSRTTSTATGGPASTAATRGSTVPSAGSGGSTSASTTLTASYSTVEAPEYGSAGSSGGRKGGDTSSSNNSRSGSTSISRSSTGVVRGRGRGRSGGTKGAGRRGGAAAAGSPDTVRGGRRRSRRGGGGHGGSTPGTASVAEYGTRHHHHRSSSSSTMDADHDTSDTPVVVHRVAIDDVLKFCFPANILHPRSTTRLYALAEYGPLYREHSFATCVCLDCQHRARQHRASMKSADAALLTSIMFDRRALAEGDLERLPFLCATCTTHIRSMVHLKSGHKGAHVVSDSELERMCALEERRDLVSVFMPPEYLSALERDAFLRTLDRRMQAVPNLRRDDVLAMLAPLADPDRSIEFHALSRAVRAHRAAIVRQFANPNYIVRQAAKEHRIRLARRCPVMTVADRTLPDDLPPYERLAKLLHRHAFQITPSRAASSSANVNVRILLDRPSDSTTGWDGNFGLAVRHD</sequence>
<protein>
    <submittedName>
        <fullName evidence="2">Uncharacterized protein</fullName>
    </submittedName>
</protein>
<dbReference type="AlphaFoldDB" id="A0A3P3YM01"/>
<proteinExistence type="predicted"/>
<evidence type="ECO:0000313" key="3">
    <source>
        <dbReference type="Proteomes" id="UP000290189"/>
    </source>
</evidence>